<name>C0ZJ41_BREBN</name>
<dbReference type="AlphaFoldDB" id="C0ZJ41"/>
<feature type="domain" description="Imm33-like" evidence="1">
    <location>
        <begin position="144"/>
        <end position="244"/>
    </location>
</feature>
<sequence>MSTRHIPTRITEEEYALFFTRSFSPIHVILKIVAIDHAERKRSMSAEKENRLCQRSKQIHNRTFVVTCREFLVKQADFLLDVFSDVEDEMGPIKNGAKIQVGWTILLVFERDGCMEIVAPDYDANPFSETTSDLSVSLVVQMAQNNCLQTVRAEGEAALFQDKMVVAKGAFEQEHVYLQRAEDVRKGDSGWYLGPVEGEVDSDQLESYYVFQLLKLRPSLLQAMALPRGYIVVFQGDQIEAVLDEHDVNVWPTLH</sequence>
<dbReference type="EMBL" id="AP008955">
    <property type="protein sequence ID" value="BAH45416.1"/>
    <property type="molecule type" value="Genomic_DNA"/>
</dbReference>
<keyword evidence="3" id="KW-1185">Reference proteome</keyword>
<gene>
    <name evidence="2" type="ordered locus">BBR47_44390</name>
</gene>
<dbReference type="eggNOG" id="ENOG502ZYCC">
    <property type="taxonomic scope" value="Bacteria"/>
</dbReference>
<dbReference type="KEGG" id="bbe:BBR47_44390"/>
<protein>
    <recommendedName>
        <fullName evidence="1">Imm33-like domain-containing protein</fullName>
    </recommendedName>
</protein>
<reference evidence="2 3" key="1">
    <citation type="submission" date="2005-03" db="EMBL/GenBank/DDBJ databases">
        <title>Brevibacillus brevis strain 47, complete genome.</title>
        <authorList>
            <person name="Hosoyama A."/>
            <person name="Yamada R."/>
            <person name="Hongo Y."/>
            <person name="Terui Y."/>
            <person name="Ankai A."/>
            <person name="Masuyama W."/>
            <person name="Sekiguchi M."/>
            <person name="Takeda T."/>
            <person name="Asano K."/>
            <person name="Ohji S."/>
            <person name="Ichikawa N."/>
            <person name="Narita S."/>
            <person name="Aoki N."/>
            <person name="Miura H."/>
            <person name="Matsushita S."/>
            <person name="Sekigawa T."/>
            <person name="Yamagata H."/>
            <person name="Yoshikawa H."/>
            <person name="Udaka S."/>
            <person name="Tanikawa S."/>
            <person name="Fujita N."/>
        </authorList>
    </citation>
    <scope>NUCLEOTIDE SEQUENCE [LARGE SCALE GENOMIC DNA]</scope>
    <source>
        <strain evidence="3">47 / JCM 6285 / NBRC 100599</strain>
    </source>
</reference>
<accession>C0ZJ41</accession>
<dbReference type="Proteomes" id="UP000001877">
    <property type="component" value="Chromosome"/>
</dbReference>
<evidence type="ECO:0000259" key="1">
    <source>
        <dbReference type="Pfam" id="PF24719"/>
    </source>
</evidence>
<dbReference type="HOGENOM" id="CLU_095229_0_0_9"/>
<organism evidence="2 3">
    <name type="scientific">Brevibacillus brevis (strain 47 / JCM 6285 / NBRC 100599)</name>
    <dbReference type="NCBI Taxonomy" id="358681"/>
    <lineage>
        <taxon>Bacteria</taxon>
        <taxon>Bacillati</taxon>
        <taxon>Bacillota</taxon>
        <taxon>Bacilli</taxon>
        <taxon>Bacillales</taxon>
        <taxon>Paenibacillaceae</taxon>
        <taxon>Brevibacillus</taxon>
    </lineage>
</organism>
<proteinExistence type="predicted"/>
<dbReference type="Pfam" id="PF24719">
    <property type="entry name" value="Imm33-like"/>
    <property type="match status" value="1"/>
</dbReference>
<evidence type="ECO:0000313" key="2">
    <source>
        <dbReference type="EMBL" id="BAH45416.1"/>
    </source>
</evidence>
<dbReference type="InterPro" id="IPR056509">
    <property type="entry name" value="Imm33-like"/>
</dbReference>
<evidence type="ECO:0000313" key="3">
    <source>
        <dbReference type="Proteomes" id="UP000001877"/>
    </source>
</evidence>
<dbReference type="STRING" id="358681.BBR47_44390"/>